<protein>
    <recommendedName>
        <fullName evidence="3">C2H2-type domain-containing protein</fullName>
    </recommendedName>
</protein>
<keyword evidence="5" id="KW-1185">Reference proteome</keyword>
<dbReference type="Gene3D" id="3.30.160.60">
    <property type="entry name" value="Classic Zinc Finger"/>
    <property type="match status" value="1"/>
</dbReference>
<dbReference type="InterPro" id="IPR013087">
    <property type="entry name" value="Znf_C2H2_type"/>
</dbReference>
<reference evidence="5" key="1">
    <citation type="submission" date="2016-05" db="EMBL/GenBank/DDBJ databases">
        <title>Comparative genomics of biotechnologically important yeasts.</title>
        <authorList>
            <consortium name="DOE Joint Genome Institute"/>
            <person name="Riley R."/>
            <person name="Haridas S."/>
            <person name="Wolfe K.H."/>
            <person name="Lopes M.R."/>
            <person name="Hittinger C.T."/>
            <person name="Goker M."/>
            <person name="Salamov A."/>
            <person name="Wisecaver J."/>
            <person name="Long T.M."/>
            <person name="Aerts A.L."/>
            <person name="Barry K."/>
            <person name="Choi C."/>
            <person name="Clum A."/>
            <person name="Coughlan A.Y."/>
            <person name="Deshpande S."/>
            <person name="Douglass A.P."/>
            <person name="Hanson S.J."/>
            <person name="Klenk H.-P."/>
            <person name="Labutti K."/>
            <person name="Lapidus A."/>
            <person name="Lindquist E."/>
            <person name="Lipzen A."/>
            <person name="Meier-Kolthoff J.P."/>
            <person name="Ohm R.A."/>
            <person name="Otillar R.P."/>
            <person name="Pangilinan J."/>
            <person name="Peng Y."/>
            <person name="Rokas A."/>
            <person name="Rosa C.A."/>
            <person name="Scheuner C."/>
            <person name="Sibirny A.A."/>
            <person name="Slot J.C."/>
            <person name="Stielow J.B."/>
            <person name="Sun H."/>
            <person name="Kurtzman C.P."/>
            <person name="Blackwell M."/>
            <person name="Grigoriev I.V."/>
            <person name="Jeffries T.W."/>
        </authorList>
    </citation>
    <scope>NUCLEOTIDE SEQUENCE [LARGE SCALE GENOMIC DNA]</scope>
    <source>
        <strain evidence="5">NRRL Y-12698</strain>
    </source>
</reference>
<dbReference type="PROSITE" id="PS50157">
    <property type="entry name" value="ZINC_FINGER_C2H2_2"/>
    <property type="match status" value="1"/>
</dbReference>
<feature type="region of interest" description="Disordered" evidence="2">
    <location>
        <begin position="58"/>
        <end position="86"/>
    </location>
</feature>
<dbReference type="GO" id="GO:0008270">
    <property type="term" value="F:zinc ion binding"/>
    <property type="evidence" value="ECO:0007669"/>
    <property type="project" value="UniProtKB-KW"/>
</dbReference>
<dbReference type="STRING" id="984486.A0A1E3QS50"/>
<keyword evidence="1" id="KW-0862">Zinc</keyword>
<evidence type="ECO:0000313" key="5">
    <source>
        <dbReference type="Proteomes" id="UP000094336"/>
    </source>
</evidence>
<evidence type="ECO:0000259" key="3">
    <source>
        <dbReference type="PROSITE" id="PS50157"/>
    </source>
</evidence>
<accession>A0A1E3QS50</accession>
<dbReference type="AlphaFoldDB" id="A0A1E3QS50"/>
<dbReference type="GeneID" id="30144948"/>
<feature type="domain" description="C2H2-type" evidence="3">
    <location>
        <begin position="328"/>
        <end position="364"/>
    </location>
</feature>
<keyword evidence="1" id="KW-0479">Metal-binding</keyword>
<dbReference type="RefSeq" id="XP_018985095.1">
    <property type="nucleotide sequence ID" value="XM_019127095.1"/>
</dbReference>
<sequence>MTTSIISFPKLGRTFTDIMEDELYHVPHLSKGGVCNASTPASKSNSFMFAPPSQFVPAQTSVTSNPPNSPQQTTNTPATPVNWSSFLHSMSDSNTVEQFQTYLSQQPPSQPQQTQQYYDVPEGAGVNPFNTYADPNVINQPQVLQSGLFTTINPEETSNLLKCPEELLSFQNNSVTSFSLTQPDEALFVWPHEVESSCCDTKELFDEELSDCEDDDEDKYFDDDEEMRDDDDGYATSDDALTNITGEYEDDEMVLDEMSSFTTQTSHTDYAFTTLKSQNTQQLPSPILSKNSSPVLAKIGTALQGQAPVTPASFTASPDSVFNDTESHQCTLVNPATQQPCLKQFSRPYDLIRHQDTIHASKKKIFRCIICDKTKTFSRGDALSRHIRVKHGLQGDDATRAINYAKENVEFVLV</sequence>
<gene>
    <name evidence="4" type="ORF">BABINDRAFT_135485</name>
</gene>
<evidence type="ECO:0000313" key="4">
    <source>
        <dbReference type="EMBL" id="ODQ79767.1"/>
    </source>
</evidence>
<evidence type="ECO:0000256" key="1">
    <source>
        <dbReference type="PROSITE-ProRule" id="PRU00042"/>
    </source>
</evidence>
<evidence type="ECO:0000256" key="2">
    <source>
        <dbReference type="SAM" id="MobiDB-lite"/>
    </source>
</evidence>
<dbReference type="EMBL" id="KV454431">
    <property type="protein sequence ID" value="ODQ79767.1"/>
    <property type="molecule type" value="Genomic_DNA"/>
</dbReference>
<keyword evidence="1" id="KW-0863">Zinc-finger</keyword>
<feature type="region of interest" description="Disordered" evidence="2">
    <location>
        <begin position="209"/>
        <end position="238"/>
    </location>
</feature>
<organism evidence="4 5">
    <name type="scientific">Babjeviella inositovora NRRL Y-12698</name>
    <dbReference type="NCBI Taxonomy" id="984486"/>
    <lineage>
        <taxon>Eukaryota</taxon>
        <taxon>Fungi</taxon>
        <taxon>Dikarya</taxon>
        <taxon>Ascomycota</taxon>
        <taxon>Saccharomycotina</taxon>
        <taxon>Pichiomycetes</taxon>
        <taxon>Serinales incertae sedis</taxon>
        <taxon>Babjeviella</taxon>
    </lineage>
</organism>
<dbReference type="Proteomes" id="UP000094336">
    <property type="component" value="Unassembled WGS sequence"/>
</dbReference>
<name>A0A1E3QS50_9ASCO</name>
<feature type="compositionally biased region" description="Low complexity" evidence="2">
    <location>
        <begin position="63"/>
        <end position="80"/>
    </location>
</feature>
<proteinExistence type="predicted"/>
<dbReference type="SMART" id="SM00355">
    <property type="entry name" value="ZnF_C2H2"/>
    <property type="match status" value="2"/>
</dbReference>
<dbReference type="OrthoDB" id="7295497at2759"/>
<feature type="compositionally biased region" description="Acidic residues" evidence="2">
    <location>
        <begin position="209"/>
        <end position="233"/>
    </location>
</feature>